<dbReference type="InterPro" id="IPR019546">
    <property type="entry name" value="TAT_signal_bac_arc"/>
</dbReference>
<feature type="domain" description="NADP-dependent oxidoreductase" evidence="1">
    <location>
        <begin position="63"/>
        <end position="249"/>
    </location>
</feature>
<dbReference type="SUPFAM" id="SSF51430">
    <property type="entry name" value="NAD(P)-linked oxidoreductase"/>
    <property type="match status" value="1"/>
</dbReference>
<dbReference type="InterPro" id="IPR036812">
    <property type="entry name" value="NAD(P)_OxRdtase_dom_sf"/>
</dbReference>
<dbReference type="PANTHER" id="PTHR43312:SF1">
    <property type="entry name" value="NADP-DEPENDENT OXIDOREDUCTASE DOMAIN-CONTAINING PROTEIN"/>
    <property type="match status" value="1"/>
</dbReference>
<dbReference type="NCBIfam" id="TIGR01409">
    <property type="entry name" value="TAT_signal_seq"/>
    <property type="match status" value="1"/>
</dbReference>
<dbReference type="InterPro" id="IPR053135">
    <property type="entry name" value="AKR2_Oxidoreductase"/>
</dbReference>
<evidence type="ECO:0000259" key="1">
    <source>
        <dbReference type="Pfam" id="PF00248"/>
    </source>
</evidence>
<dbReference type="PANTHER" id="PTHR43312">
    <property type="entry name" value="D-THREO-ALDOSE 1-DEHYDROGENASE"/>
    <property type="match status" value="1"/>
</dbReference>
<proteinExistence type="predicted"/>
<dbReference type="AlphaFoldDB" id="A0A1S7LGT2"/>
<accession>A0A1S7LGT2</accession>
<dbReference type="EMBL" id="LO017727">
    <property type="protein sequence ID" value="CRH05287.1"/>
    <property type="molecule type" value="Genomic_DNA"/>
</dbReference>
<dbReference type="InterPro" id="IPR006311">
    <property type="entry name" value="TAT_signal"/>
</dbReference>
<protein>
    <submittedName>
        <fullName evidence="2">Aldo/keto reductase. Aldoketo-oxidoreductase, NADP-binding</fullName>
    </submittedName>
</protein>
<dbReference type="Pfam" id="PF00248">
    <property type="entry name" value="Aldo_ket_red"/>
    <property type="match status" value="1"/>
</dbReference>
<name>A0A1S7LGT2_MAGMO</name>
<gene>
    <name evidence="2" type="ORF">MAGMO_1093</name>
</gene>
<organism evidence="2">
    <name type="scientific">Magnetococcus massalia (strain MO-1)</name>
    <dbReference type="NCBI Taxonomy" id="451514"/>
    <lineage>
        <taxon>Bacteria</taxon>
        <taxon>Pseudomonadati</taxon>
        <taxon>Pseudomonadota</taxon>
        <taxon>Magnetococcia</taxon>
        <taxon>Magnetococcales</taxon>
        <taxon>Magnetococcaceae</taxon>
        <taxon>Magnetococcus</taxon>
    </lineage>
</organism>
<dbReference type="InterPro" id="IPR023210">
    <property type="entry name" value="NADP_OxRdtase_dom"/>
</dbReference>
<dbReference type="CDD" id="cd19105">
    <property type="entry name" value="AKR_unchar"/>
    <property type="match status" value="1"/>
</dbReference>
<reference evidence="2" key="1">
    <citation type="submission" date="2015-04" db="EMBL/GenBank/DDBJ databases">
        <authorList>
            <person name="Syromyatnikov M.Y."/>
            <person name="Popov V.N."/>
        </authorList>
    </citation>
    <scope>NUCLEOTIDE SEQUENCE</scope>
    <source>
        <strain evidence="2">MO-1</strain>
    </source>
</reference>
<sequence>MKRRQFLQGSMAAATVAASGGVMLPAESHAQEKASIQQYRKLGNTDLKMSDIAFGAARLRASSLVLRALDRGVNYIDTAPDYGHSEEAVGEALTRYKQRDKMIIASKFCLRDGTPTHPTVGSGVATYIGAVEASLKRMGTDYLDVVFTHALGGDRSLEREQQRLLDPDMLEAFDRLKQQGKVRYLATSSHGPYNMEELMLQAVRSGHYDIIMPAFNFMRFPKLPELLSESKARGVGVIAMKTLAGAKASGDALLDGGSFEQAAFKWVLKHPEVAGLVISIKRVSDLDRFLPASGQSFAQQDQKVLNRYAALFGNEYCRTGCSDCESSCSAGVPVGEILRQRMYFEDYGEEKRAMSLYAALPTKADICSSCSDDGCAGACQHGIPVGQALRGAHELLFFS</sequence>
<dbReference type="PROSITE" id="PS51318">
    <property type="entry name" value="TAT"/>
    <property type="match status" value="1"/>
</dbReference>
<dbReference type="Gene3D" id="3.20.20.100">
    <property type="entry name" value="NADP-dependent oxidoreductase domain"/>
    <property type="match status" value="1"/>
</dbReference>
<evidence type="ECO:0000313" key="2">
    <source>
        <dbReference type="EMBL" id="CRH05287.1"/>
    </source>
</evidence>